<dbReference type="AlphaFoldDB" id="A0A1S9DRF5"/>
<feature type="region of interest" description="Disordered" evidence="8">
    <location>
        <begin position="298"/>
        <end position="343"/>
    </location>
</feature>
<dbReference type="OrthoDB" id="260807at2759"/>
<dbReference type="EMBL" id="MKZY01000003">
    <property type="protein sequence ID" value="OOO11564.1"/>
    <property type="molecule type" value="Genomic_DNA"/>
</dbReference>
<feature type="transmembrane region" description="Helical" evidence="7">
    <location>
        <begin position="455"/>
        <end position="475"/>
    </location>
</feature>
<feature type="transmembrane region" description="Helical" evidence="7">
    <location>
        <begin position="6"/>
        <end position="26"/>
    </location>
</feature>
<dbReference type="GO" id="GO:0005315">
    <property type="term" value="F:phosphate transmembrane transporter activity"/>
    <property type="evidence" value="ECO:0007669"/>
    <property type="project" value="InterPro"/>
</dbReference>
<feature type="transmembrane region" description="Helical" evidence="7">
    <location>
        <begin position="87"/>
        <end position="106"/>
    </location>
</feature>
<dbReference type="Proteomes" id="UP000190312">
    <property type="component" value="Unassembled WGS sequence"/>
</dbReference>
<keyword evidence="2 7" id="KW-0813">Transport</keyword>
<dbReference type="SUPFAM" id="SSF48452">
    <property type="entry name" value="TPR-like"/>
    <property type="match status" value="1"/>
</dbReference>
<evidence type="ECO:0000256" key="8">
    <source>
        <dbReference type="SAM" id="MobiDB-lite"/>
    </source>
</evidence>
<evidence type="ECO:0000256" key="7">
    <source>
        <dbReference type="RuleBase" id="RU363058"/>
    </source>
</evidence>
<organism evidence="9 10">
    <name type="scientific">Aspergillus oryzae</name>
    <name type="common">Yellow koji mold</name>
    <dbReference type="NCBI Taxonomy" id="5062"/>
    <lineage>
        <taxon>Eukaryota</taxon>
        <taxon>Fungi</taxon>
        <taxon>Dikarya</taxon>
        <taxon>Ascomycota</taxon>
        <taxon>Pezizomycotina</taxon>
        <taxon>Eurotiomycetes</taxon>
        <taxon>Eurotiomycetidae</taxon>
        <taxon>Eurotiales</taxon>
        <taxon>Aspergillaceae</taxon>
        <taxon>Aspergillus</taxon>
        <taxon>Aspergillus subgen. Circumdati</taxon>
    </lineage>
</organism>
<evidence type="ECO:0000313" key="9">
    <source>
        <dbReference type="EMBL" id="OOO11564.1"/>
    </source>
</evidence>
<dbReference type="PANTHER" id="PTHR11101:SF80">
    <property type="entry name" value="PHOSPHATE TRANSPORTER"/>
    <property type="match status" value="1"/>
</dbReference>
<evidence type="ECO:0000256" key="4">
    <source>
        <dbReference type="ARBA" id="ARBA00022692"/>
    </source>
</evidence>
<name>A0A1S9DRF5_ASPOZ</name>
<feature type="transmembrane region" description="Helical" evidence="7">
    <location>
        <begin position="150"/>
        <end position="173"/>
    </location>
</feature>
<keyword evidence="4 7" id="KW-0812">Transmembrane</keyword>
<keyword evidence="6 7" id="KW-0472">Membrane</keyword>
<comment type="function">
    <text evidence="7">Sodium-phosphate symporter.</text>
</comment>
<dbReference type="GO" id="GO:0035435">
    <property type="term" value="P:phosphate ion transmembrane transport"/>
    <property type="evidence" value="ECO:0007669"/>
    <property type="project" value="TreeGrafter"/>
</dbReference>
<dbReference type="Pfam" id="PF13424">
    <property type="entry name" value="TPR_12"/>
    <property type="match status" value="1"/>
</dbReference>
<dbReference type="PANTHER" id="PTHR11101">
    <property type="entry name" value="PHOSPHATE TRANSPORTER"/>
    <property type="match status" value="1"/>
</dbReference>
<evidence type="ECO:0000313" key="10">
    <source>
        <dbReference type="Proteomes" id="UP000190312"/>
    </source>
</evidence>
<protein>
    <recommendedName>
        <fullName evidence="7">Phosphate transporter</fullName>
    </recommendedName>
</protein>
<dbReference type="eggNOG" id="KOG2493">
    <property type="taxonomic scope" value="Eukaryota"/>
</dbReference>
<feature type="transmembrane region" description="Helical" evidence="7">
    <location>
        <begin position="47"/>
        <end position="67"/>
    </location>
</feature>
<comment type="caution">
    <text evidence="9">The sequence shown here is derived from an EMBL/GenBank/DDBJ whole genome shotgun (WGS) entry which is preliminary data.</text>
</comment>
<accession>A0A1S9DRF5</accession>
<comment type="similarity">
    <text evidence="7">Belongs to the inorganic phosphate transporter (PiT) (TC 2.A.20) family.</text>
</comment>
<evidence type="ECO:0000256" key="3">
    <source>
        <dbReference type="ARBA" id="ARBA00022592"/>
    </source>
</evidence>
<evidence type="ECO:0000256" key="1">
    <source>
        <dbReference type="ARBA" id="ARBA00004141"/>
    </source>
</evidence>
<feature type="transmembrane region" description="Helical" evidence="7">
    <location>
        <begin position="185"/>
        <end position="206"/>
    </location>
</feature>
<dbReference type="InterPro" id="IPR001204">
    <property type="entry name" value="Phos_transporter"/>
</dbReference>
<evidence type="ECO:0000256" key="5">
    <source>
        <dbReference type="ARBA" id="ARBA00022989"/>
    </source>
</evidence>
<dbReference type="Pfam" id="PF01384">
    <property type="entry name" value="PHO4"/>
    <property type="match status" value="1"/>
</dbReference>
<feature type="transmembrane region" description="Helical" evidence="7">
    <location>
        <begin position="118"/>
        <end position="138"/>
    </location>
</feature>
<dbReference type="InterPro" id="IPR011990">
    <property type="entry name" value="TPR-like_helical_dom_sf"/>
</dbReference>
<reference evidence="9 10" key="1">
    <citation type="submission" date="2016-10" db="EMBL/GenBank/DDBJ databases">
        <title>Genome sequencing of Aspergillus oryzae BCC7051.</title>
        <authorList>
            <person name="Thammarongtham C."/>
            <person name="Vorapreeda T."/>
            <person name="Nookaew I."/>
            <person name="Srisuk T."/>
            <person name="Land M."/>
            <person name="Jeennor S."/>
            <person name="Laoteng K."/>
        </authorList>
    </citation>
    <scope>NUCLEOTIDE SEQUENCE [LARGE SCALE GENOMIC DNA]</scope>
    <source>
        <strain evidence="9 10">BCC7051</strain>
    </source>
</reference>
<comment type="subcellular location">
    <subcellularLocation>
        <location evidence="1 7">Membrane</location>
        <topology evidence="1 7">Multi-pass membrane protein</topology>
    </subcellularLocation>
</comment>
<dbReference type="Gene3D" id="1.25.40.10">
    <property type="entry name" value="Tetratricopeptide repeat domain"/>
    <property type="match status" value="1"/>
</dbReference>
<proteinExistence type="inferred from homology"/>
<feature type="transmembrane region" description="Helical" evidence="7">
    <location>
        <begin position="544"/>
        <end position="569"/>
    </location>
</feature>
<feature type="transmembrane region" description="Helical" evidence="7">
    <location>
        <begin position="221"/>
        <end position="244"/>
    </location>
</feature>
<keyword evidence="5 7" id="KW-1133">Transmembrane helix</keyword>
<dbReference type="GO" id="GO:0016020">
    <property type="term" value="C:membrane"/>
    <property type="evidence" value="ECO:0007669"/>
    <property type="project" value="UniProtKB-SubCell"/>
</dbReference>
<sequence length="699" mass="77135">MALHQFDYIFALGTIFAFLDAWNIGANDVANSWATSVSSRSLKYWQAMILASIMEFCGSIGVGARVAETIRTKVVDVDLFKEDPSMLMLGMLCAVMGSSIYLTIATKFGMPVSTTHSIMGGVIGMGIASVGANGVSWWGGNINSGVVQVFLAWVIAPFMSGAFGAIVFLITKYGVMLRSNSVRNAFIAIPIYFGITSALLTMLIVWKGGSSRISLNDAETVGVIIGVGAAVALIVTIFFLPWLYRRLLKEDWQLQWYHLFLGPLVLRRGEVPPPPEGYSIVQDFYSGHKTMEQLQAERAATQENRPSDLENEGELVKESQNTSSEALKSGTPSDAPSVAPKPEFSIIGPRPEGKGFFHPAMLFWQFKRFFFRGIEQDVVGLQKKKNILTGDIEMTHAHAKHYDNRTEYMYSFLQVLTASTASFTHGANDVSNAIGPYATIYDIWQSGKLNSKSPVPYWILAFGGAAIAIGIWTYGYNIMRNLGNRITLHSPSRGFSMELGSAITIITATRLKLPVSTTQCISGATVGVGLCSGTWRTINWRMILWIYFGWVITLPITGIISGCLMGIIINAPRLSTRAHLASVLFDRGSWKRAEELLIPPHEWQERLAGVVYPLVILSMEHFAASLSQQRRLADAEECLAYVLETKRRVYGPEDPQTLETMVALGSIFTKEGRYAEAEVMTADALEMQKKVFGRNTQIH</sequence>
<evidence type="ECO:0000256" key="2">
    <source>
        <dbReference type="ARBA" id="ARBA00022448"/>
    </source>
</evidence>
<feature type="compositionally biased region" description="Polar residues" evidence="8">
    <location>
        <begin position="318"/>
        <end position="334"/>
    </location>
</feature>
<keyword evidence="3 7" id="KW-0592">Phosphate transport</keyword>
<dbReference type="VEuPathDB" id="FungiDB:AO090012000901"/>
<evidence type="ECO:0000256" key="6">
    <source>
        <dbReference type="ARBA" id="ARBA00023136"/>
    </source>
</evidence>
<gene>
    <name evidence="9" type="ORF">OAory_01080340</name>
</gene>